<comment type="caution">
    <text evidence="10">The sequence shown here is derived from an EMBL/GenBank/DDBJ whole genome shotgun (WGS) entry which is preliminary data.</text>
</comment>
<dbReference type="PANTHER" id="PTHR43289">
    <property type="entry name" value="MITOGEN-ACTIVATED PROTEIN KINASE KINASE KINASE 20-RELATED"/>
    <property type="match status" value="1"/>
</dbReference>
<dbReference type="InterPro" id="IPR011009">
    <property type="entry name" value="Kinase-like_dom_sf"/>
</dbReference>
<dbReference type="PROSITE" id="PS50005">
    <property type="entry name" value="TPR"/>
    <property type="match status" value="1"/>
</dbReference>
<evidence type="ECO:0000313" key="10">
    <source>
        <dbReference type="EMBL" id="MFC5864997.1"/>
    </source>
</evidence>
<evidence type="ECO:0000313" key="11">
    <source>
        <dbReference type="Proteomes" id="UP001596091"/>
    </source>
</evidence>
<evidence type="ECO:0000256" key="8">
    <source>
        <dbReference type="SAM" id="Phobius"/>
    </source>
</evidence>
<dbReference type="RefSeq" id="WP_263332162.1">
    <property type="nucleotide sequence ID" value="NZ_JAGSYH010000001.1"/>
</dbReference>
<evidence type="ECO:0000259" key="9">
    <source>
        <dbReference type="PROSITE" id="PS50011"/>
    </source>
</evidence>
<dbReference type="Gene3D" id="1.25.40.10">
    <property type="entry name" value="Tetratricopeptide repeat domain"/>
    <property type="match status" value="3"/>
</dbReference>
<dbReference type="EMBL" id="JBHSPH010000010">
    <property type="protein sequence ID" value="MFC5864997.1"/>
    <property type="molecule type" value="Genomic_DNA"/>
</dbReference>
<dbReference type="InterPro" id="IPR011990">
    <property type="entry name" value="TPR-like_helical_dom_sf"/>
</dbReference>
<keyword evidence="8" id="KW-0472">Membrane</keyword>
<dbReference type="SMART" id="SM00220">
    <property type="entry name" value="S_TKc"/>
    <property type="match status" value="1"/>
</dbReference>
<dbReference type="InterPro" id="IPR000719">
    <property type="entry name" value="Prot_kinase_dom"/>
</dbReference>
<dbReference type="Pfam" id="PF00069">
    <property type="entry name" value="Pkinase"/>
    <property type="match status" value="1"/>
</dbReference>
<keyword evidence="8" id="KW-1133">Transmembrane helix</keyword>
<keyword evidence="2 6" id="KW-0547">Nucleotide-binding</keyword>
<evidence type="ECO:0000256" key="7">
    <source>
        <dbReference type="SAM" id="MobiDB-lite"/>
    </source>
</evidence>
<dbReference type="Gene3D" id="1.10.510.10">
    <property type="entry name" value="Transferase(Phosphotransferase) domain 1"/>
    <property type="match status" value="1"/>
</dbReference>
<evidence type="ECO:0000256" key="2">
    <source>
        <dbReference type="ARBA" id="ARBA00022741"/>
    </source>
</evidence>
<name>A0ABW1EL16_9BACT</name>
<accession>A0ABW1EL16</accession>
<dbReference type="CDD" id="cd14014">
    <property type="entry name" value="STKc_PknB_like"/>
    <property type="match status" value="1"/>
</dbReference>
<organism evidence="10 11">
    <name type="scientific">Acidicapsa dinghuensis</name>
    <dbReference type="NCBI Taxonomy" id="2218256"/>
    <lineage>
        <taxon>Bacteria</taxon>
        <taxon>Pseudomonadati</taxon>
        <taxon>Acidobacteriota</taxon>
        <taxon>Terriglobia</taxon>
        <taxon>Terriglobales</taxon>
        <taxon>Acidobacteriaceae</taxon>
        <taxon>Acidicapsa</taxon>
    </lineage>
</organism>
<feature type="binding site" evidence="6">
    <location>
        <position position="115"/>
    </location>
    <ligand>
        <name>ATP</name>
        <dbReference type="ChEBI" id="CHEBI:30616"/>
    </ligand>
</feature>
<keyword evidence="4 6" id="KW-0067">ATP-binding</keyword>
<evidence type="ECO:0000256" key="6">
    <source>
        <dbReference type="PROSITE-ProRule" id="PRU10141"/>
    </source>
</evidence>
<dbReference type="InterPro" id="IPR008271">
    <property type="entry name" value="Ser/Thr_kinase_AS"/>
</dbReference>
<evidence type="ECO:0000256" key="4">
    <source>
        <dbReference type="ARBA" id="ARBA00022840"/>
    </source>
</evidence>
<dbReference type="InterPro" id="IPR019734">
    <property type="entry name" value="TPR_rpt"/>
</dbReference>
<dbReference type="InterPro" id="IPR017441">
    <property type="entry name" value="Protein_kinase_ATP_BS"/>
</dbReference>
<dbReference type="PROSITE" id="PS50011">
    <property type="entry name" value="PROTEIN_KINASE_DOM"/>
    <property type="match status" value="1"/>
</dbReference>
<keyword evidence="3 10" id="KW-0418">Kinase</keyword>
<dbReference type="PROSITE" id="PS00107">
    <property type="entry name" value="PROTEIN_KINASE_ATP"/>
    <property type="match status" value="1"/>
</dbReference>
<evidence type="ECO:0000256" key="3">
    <source>
        <dbReference type="ARBA" id="ARBA00022777"/>
    </source>
</evidence>
<feature type="transmembrane region" description="Helical" evidence="8">
    <location>
        <begin position="390"/>
        <end position="409"/>
    </location>
</feature>
<dbReference type="PANTHER" id="PTHR43289:SF6">
    <property type="entry name" value="SERINE_THREONINE-PROTEIN KINASE NEKL-3"/>
    <property type="match status" value="1"/>
</dbReference>
<keyword evidence="8" id="KW-0812">Transmembrane</keyword>
<keyword evidence="5" id="KW-0802">TPR repeat</keyword>
<keyword evidence="11" id="KW-1185">Reference proteome</keyword>
<feature type="repeat" description="TPR" evidence="5">
    <location>
        <begin position="694"/>
        <end position="727"/>
    </location>
</feature>
<dbReference type="GO" id="GO:0016301">
    <property type="term" value="F:kinase activity"/>
    <property type="evidence" value="ECO:0007669"/>
    <property type="project" value="UniProtKB-KW"/>
</dbReference>
<dbReference type="PROSITE" id="PS00108">
    <property type="entry name" value="PROTEIN_KINASE_ST"/>
    <property type="match status" value="1"/>
</dbReference>
<dbReference type="SUPFAM" id="SSF48452">
    <property type="entry name" value="TPR-like"/>
    <property type="match status" value="2"/>
</dbReference>
<reference evidence="11" key="1">
    <citation type="journal article" date="2019" name="Int. J. Syst. Evol. Microbiol.">
        <title>The Global Catalogue of Microorganisms (GCM) 10K type strain sequencing project: providing services to taxonomists for standard genome sequencing and annotation.</title>
        <authorList>
            <consortium name="The Broad Institute Genomics Platform"/>
            <consortium name="The Broad Institute Genome Sequencing Center for Infectious Disease"/>
            <person name="Wu L."/>
            <person name="Ma J."/>
        </authorList>
    </citation>
    <scope>NUCLEOTIDE SEQUENCE [LARGE SCALE GENOMIC DNA]</scope>
    <source>
        <strain evidence="11">JCM 4087</strain>
    </source>
</reference>
<feature type="domain" description="Protein kinase" evidence="9">
    <location>
        <begin position="86"/>
        <end position="364"/>
    </location>
</feature>
<evidence type="ECO:0000256" key="5">
    <source>
        <dbReference type="PROSITE-ProRule" id="PRU00339"/>
    </source>
</evidence>
<feature type="region of interest" description="Disordered" evidence="7">
    <location>
        <begin position="1048"/>
        <end position="1070"/>
    </location>
</feature>
<keyword evidence="1" id="KW-0808">Transferase</keyword>
<dbReference type="Proteomes" id="UP001596091">
    <property type="component" value="Unassembled WGS sequence"/>
</dbReference>
<dbReference type="Gene3D" id="3.30.200.20">
    <property type="entry name" value="Phosphorylase Kinase, domain 1"/>
    <property type="match status" value="1"/>
</dbReference>
<dbReference type="SUPFAM" id="SSF56112">
    <property type="entry name" value="Protein kinase-like (PK-like)"/>
    <property type="match status" value="1"/>
</dbReference>
<proteinExistence type="predicted"/>
<evidence type="ECO:0000256" key="1">
    <source>
        <dbReference type="ARBA" id="ARBA00022679"/>
    </source>
</evidence>
<sequence length="1070" mass="118685">MTPDRWKTVNEIFHAALELPEAERGGYVTAASGGDRLLEQDVLSLLKADSQAEDYLEIPLLGYEASENPYFLTPPLAAGDILERRFQIVRCLGSGGMGHVFEAVDTDLKMRVAVKVIRPEIAANPVALEYFRREVRFARTITHTNVCRTYEFDKGWASRGEEETIGELYFLTMECIDGETLAARIQREGKLTPTEAREVAVQIASGLNSAHAAGVIHRDIKPGNIMLVEAREEDRPPRAVLMDFGLARRDPIHASGSDSGFSQAGMAGTFAYMAPEQMESDNRVSPAADIYAFGLVLYEMVTGRRAFPTDSLLNSVAQRLSGAIPSARKFTPDLSEAWERAIEGCLRPVASDRFQSVEEVIEVLEGRGAAQVATLLQKAEARSGRHKRRIWIAAGVVCLCIVSLFGAWFRIIRQEANATVASGSLVYLTPVRNQTGHKELDNLTELFRASLSQSVQINLLDQGRIGDALQWMTKPPDTVIDAPTAREIAMRTGAHRVVFASVTGSGRMRQLNIDIEQPGDSPERSENQWRNTFSWQEASAPSETIPPELLSAVRNASEWVRSKAGESKKDIAQFNSLPGDITTANWHALEQFVYATSLDMKGDAEGARKELSQAVQTDPSFALAYARMADIDYELGHASDGFAAYQRALDPGLSVRLTRRERDRILGMFAIDTMDFSAANAAFRDYTSFYGSDYAGWAYRSYPLMMLGRMDEAIDALHTAMQMDPNRHFAPEMLARYLLIEGRYGDAALLIGKIRALGDGTFADAIQGQLSFLRMNMGQAEQAFAQITNASNRSRQAEGHALLARLWAERGEYEKALAELSINLESNDTKSNLHELALRRVDIAYVDMQLGRDSESLRNLKEAVASDSDLYVLFNGIDILDMIATRNPKPRVRQEIKSILTLLVRWIHKDEESVADTILRARVSATKALLLGNAVKAEKAFREADQLMAPAVPRTSFAVFHLAAARQAGDVRQRDRATSLALAAYKVAADRPESIWGRPLQFPPGYYLASAKAYLQLAKKLQISDASTKVCKERMDKFLSAAALKSRERGESQFNRSPSRGGERQWQMIQ</sequence>
<protein>
    <submittedName>
        <fullName evidence="10">Protein kinase</fullName>
    </submittedName>
</protein>
<gene>
    <name evidence="10" type="ORF">ACFPT7_22000</name>
</gene>